<reference evidence="5 6" key="1">
    <citation type="submission" date="2020-08" db="EMBL/GenBank/DDBJ databases">
        <authorList>
            <person name="Hejnol A."/>
        </authorList>
    </citation>
    <scope>NUCLEOTIDE SEQUENCE [LARGE SCALE GENOMIC DNA]</scope>
</reference>
<dbReference type="Pfam" id="PF03152">
    <property type="entry name" value="UFD1_N1"/>
    <property type="match status" value="1"/>
</dbReference>
<dbReference type="AlphaFoldDB" id="A0A7I8VF65"/>
<dbReference type="GO" id="GO:0034098">
    <property type="term" value="C:VCP-NPL4-UFD1 AAA ATPase complex"/>
    <property type="evidence" value="ECO:0007669"/>
    <property type="project" value="TreeGrafter"/>
</dbReference>
<evidence type="ECO:0000313" key="6">
    <source>
        <dbReference type="Proteomes" id="UP000549394"/>
    </source>
</evidence>
<keyword evidence="6" id="KW-1185">Reference proteome</keyword>
<evidence type="ECO:0000256" key="2">
    <source>
        <dbReference type="ARBA" id="ARBA00022786"/>
    </source>
</evidence>
<accession>A0A7I8VF65</accession>
<gene>
    <name evidence="5" type="ORF">DGYR_LOCUS3794</name>
</gene>
<evidence type="ECO:0000259" key="3">
    <source>
        <dbReference type="Pfam" id="PF03152"/>
    </source>
</evidence>
<keyword evidence="2" id="KW-0833">Ubl conjugation pathway</keyword>
<comment type="similarity">
    <text evidence="1">Belongs to the UFD1 family.</text>
</comment>
<dbReference type="GO" id="GO:0036503">
    <property type="term" value="P:ERAD pathway"/>
    <property type="evidence" value="ECO:0007669"/>
    <property type="project" value="TreeGrafter"/>
</dbReference>
<feature type="domain" description="Ubiquitin fusion degradation protein UFD1 N-terminal subdomain 1" evidence="3">
    <location>
        <begin position="31"/>
        <end position="128"/>
    </location>
</feature>
<dbReference type="PANTHER" id="PTHR12555">
    <property type="entry name" value="UBIQUITIN FUSION DEGRADATON PROTEIN 1"/>
    <property type="match status" value="1"/>
</dbReference>
<dbReference type="EMBL" id="CAJFCJ010000005">
    <property type="protein sequence ID" value="CAD5115008.1"/>
    <property type="molecule type" value="Genomic_DNA"/>
</dbReference>
<dbReference type="PANTHER" id="PTHR12555:SF13">
    <property type="entry name" value="UBIQUITIN RECOGNITION FACTOR IN ER-ASSOCIATED DEGRADATION PROTEIN 1"/>
    <property type="match status" value="1"/>
</dbReference>
<evidence type="ECO:0000256" key="1">
    <source>
        <dbReference type="ARBA" id="ARBA00006043"/>
    </source>
</evidence>
<sequence>MPKRKIKQRYNTRKKVKKEQIPLIIDDISEFDKTYKCLAFERGLFGSKEENLARGGKINLPELVLSEIVRESLPCPYLFKLTNNERFCYCGVNEFVAPPNTIELPSWMLESLKIEETSNVKIESVELPVGTYLKIQPQDVNWLNITDCRAVLEKSLRSFSTLHKDETFPVDYNNRTYHLKVLETLPNDAIQIINCDINVDIELPVGYESAKIKDKTQERKREISNNSSTYLGRGYRIDGKIPDLYIPPTPSGMVREELKKGRPDYKHDIYELCFKLDK</sequence>
<comment type="caution">
    <text evidence="5">The sequence shown here is derived from an EMBL/GenBank/DDBJ whole genome shotgun (WGS) entry which is preliminary data.</text>
</comment>
<dbReference type="InterPro" id="IPR042299">
    <property type="entry name" value="Ufd1-like_Nn"/>
</dbReference>
<proteinExistence type="inferred from homology"/>
<evidence type="ECO:0000313" key="5">
    <source>
        <dbReference type="EMBL" id="CAD5115008.1"/>
    </source>
</evidence>
<dbReference type="GO" id="GO:0006511">
    <property type="term" value="P:ubiquitin-dependent protein catabolic process"/>
    <property type="evidence" value="ECO:0007669"/>
    <property type="project" value="InterPro"/>
</dbReference>
<name>A0A7I8VF65_9ANNE</name>
<dbReference type="Pfam" id="PF24842">
    <property type="entry name" value="UFD1_N2"/>
    <property type="match status" value="1"/>
</dbReference>
<dbReference type="InterPro" id="IPR004854">
    <property type="entry name" value="Ufd1-like"/>
</dbReference>
<dbReference type="GO" id="GO:0031593">
    <property type="term" value="F:polyubiquitin modification-dependent protein binding"/>
    <property type="evidence" value="ECO:0007669"/>
    <property type="project" value="TreeGrafter"/>
</dbReference>
<dbReference type="InterPro" id="IPR055417">
    <property type="entry name" value="UFD1_N1"/>
</dbReference>
<protein>
    <submittedName>
        <fullName evidence="5">DgyrCDS4030</fullName>
    </submittedName>
</protein>
<dbReference type="Gene3D" id="2.40.40.50">
    <property type="entry name" value="Ubiquitin fusion degradation protein UFD1, N-terminal domain"/>
    <property type="match status" value="1"/>
</dbReference>
<feature type="domain" description="Ubiquitin fusion degradation protein UFD1 N-terminal subdomain 2" evidence="4">
    <location>
        <begin position="130"/>
        <end position="203"/>
    </location>
</feature>
<dbReference type="Gene3D" id="3.10.330.10">
    <property type="match status" value="1"/>
</dbReference>
<evidence type="ECO:0000259" key="4">
    <source>
        <dbReference type="Pfam" id="PF24842"/>
    </source>
</evidence>
<dbReference type="Proteomes" id="UP000549394">
    <property type="component" value="Unassembled WGS sequence"/>
</dbReference>
<dbReference type="OrthoDB" id="422728at2759"/>
<organism evidence="5 6">
    <name type="scientific">Dimorphilus gyrociliatus</name>
    <dbReference type="NCBI Taxonomy" id="2664684"/>
    <lineage>
        <taxon>Eukaryota</taxon>
        <taxon>Metazoa</taxon>
        <taxon>Spiralia</taxon>
        <taxon>Lophotrochozoa</taxon>
        <taxon>Annelida</taxon>
        <taxon>Polychaeta</taxon>
        <taxon>Polychaeta incertae sedis</taxon>
        <taxon>Dinophilidae</taxon>
        <taxon>Dimorphilus</taxon>
    </lineage>
</organism>
<dbReference type="InterPro" id="IPR055418">
    <property type="entry name" value="UFD1_N2"/>
</dbReference>